<evidence type="ECO:0000313" key="1">
    <source>
        <dbReference type="EMBL" id="AZT90367.1"/>
    </source>
</evidence>
<name>A0A3T0D5L7_9FIRM</name>
<protein>
    <submittedName>
        <fullName evidence="1">DUF3866 family protein</fullName>
    </submittedName>
</protein>
<reference evidence="1 2" key="1">
    <citation type="submission" date="2018-12" db="EMBL/GenBank/DDBJ databases">
        <title>Genome sequence from the cellulolytic species, Caldicellulosiruptor changbaiensis.</title>
        <authorList>
            <person name="Blumer-Schuette S.E."/>
            <person name="Mendoza C."/>
        </authorList>
    </citation>
    <scope>NUCLEOTIDE SEQUENCE [LARGE SCALE GENOMIC DNA]</scope>
    <source>
        <strain evidence="1 2">CBS-Z</strain>
    </source>
</reference>
<keyword evidence="2" id="KW-1185">Reference proteome</keyword>
<evidence type="ECO:0000313" key="2">
    <source>
        <dbReference type="Proteomes" id="UP000282930"/>
    </source>
</evidence>
<organism evidence="1 2">
    <name type="scientific">Caldicellulosiruptor changbaiensis</name>
    <dbReference type="NCBI Taxonomy" id="1222016"/>
    <lineage>
        <taxon>Bacteria</taxon>
        <taxon>Bacillati</taxon>
        <taxon>Bacillota</taxon>
        <taxon>Bacillota incertae sedis</taxon>
        <taxon>Caldicellulosiruptorales</taxon>
        <taxon>Caldicellulosiruptoraceae</taxon>
        <taxon>Caldicellulosiruptor</taxon>
    </lineage>
</organism>
<dbReference type="KEGG" id="ccha:ELD05_06775"/>
<dbReference type="AlphaFoldDB" id="A0A3T0D5L7"/>
<accession>A0A3T0D5L7</accession>
<dbReference type="InterPro" id="IPR024479">
    <property type="entry name" value="DUF3866"/>
</dbReference>
<dbReference type="Proteomes" id="UP000282930">
    <property type="component" value="Chromosome"/>
</dbReference>
<dbReference type="Pfam" id="PF12982">
    <property type="entry name" value="DUF3866"/>
    <property type="match status" value="1"/>
</dbReference>
<dbReference type="RefSeq" id="WP_127351833.1">
    <property type="nucleotide sequence ID" value="NZ_CP034791.1"/>
</dbReference>
<dbReference type="EMBL" id="CP034791">
    <property type="protein sequence ID" value="AZT90367.1"/>
    <property type="molecule type" value="Genomic_DNA"/>
</dbReference>
<proteinExistence type="predicted"/>
<sequence length="350" mass="40508">MFEIKKGIVKRECELANGYQVVEVEYEDKDVFLAINFLDINKKVVIGQEVLVNTTARKLKLGSGGYDYILPTDSFCNLSKGHIMKLRYTPLQFSVLTEEEKNPYLFNRIPNFNNLIIVVCELHSMLLPVCLYLKEFDRNIKITTIINDWGMLNAKLSNNLTFLKENHFVDYIITCQEAFNGDFECINEINSLIFSQSLDTQVAIISPLPGIVGTGTKFGFSAYKAVNVIEDISRFGGKVVFPVRVSKSESRERHKFISHHSLTILSYVNSSVEIPIFEFEDKLFFTKVFKILNNYRTKHSLTHINEIDDNIIVKYKPLLKTMGRGFEEDREYFLQLFATAEYILRKLQRR</sequence>
<gene>
    <name evidence="1" type="ORF">ELD05_06775</name>
</gene>